<dbReference type="AlphaFoldDB" id="A0A6A6H4G4"/>
<evidence type="ECO:0008006" key="3">
    <source>
        <dbReference type="Google" id="ProtNLM"/>
    </source>
</evidence>
<evidence type="ECO:0000313" key="2">
    <source>
        <dbReference type="Proteomes" id="UP000800092"/>
    </source>
</evidence>
<keyword evidence="2" id="KW-1185">Reference proteome</keyword>
<sequence length="264" mass="30034">MGNPNSRGKSTSPVAIKQPTGASFTTTEALKITYPKCIDIAVKVLEKAGEADELEYFAQVGRQAVMRFSTIARENMKDKPEMTSLIIDGQADKQAVFALVDWMEASSSMDDPAPLGFATNAASTLEKAVPLYAASQIFRVPKRFTTQLRNSILRFLDVPLTAEQVELIWETVRPDRGITKLFVDKLVELRLAGLYDETAQKRIRTYVRTQPCLDQDLSERIQNIQAYKAEQQKKHVAYLVRQKKRDERAKRFRIEVEKLPKHRE</sequence>
<dbReference type="Proteomes" id="UP000800092">
    <property type="component" value="Unassembled WGS sequence"/>
</dbReference>
<gene>
    <name evidence="1" type="ORF">EV356DRAFT_504441</name>
</gene>
<name>A0A6A6H4G4_VIRVR</name>
<evidence type="ECO:0000313" key="1">
    <source>
        <dbReference type="EMBL" id="KAF2232986.1"/>
    </source>
</evidence>
<organism evidence="1 2">
    <name type="scientific">Viridothelium virens</name>
    <name type="common">Speckled blister lichen</name>
    <name type="synonym">Trypethelium virens</name>
    <dbReference type="NCBI Taxonomy" id="1048519"/>
    <lineage>
        <taxon>Eukaryota</taxon>
        <taxon>Fungi</taxon>
        <taxon>Dikarya</taxon>
        <taxon>Ascomycota</taxon>
        <taxon>Pezizomycotina</taxon>
        <taxon>Dothideomycetes</taxon>
        <taxon>Dothideomycetes incertae sedis</taxon>
        <taxon>Trypetheliales</taxon>
        <taxon>Trypetheliaceae</taxon>
        <taxon>Viridothelium</taxon>
    </lineage>
</organism>
<accession>A0A6A6H4G4</accession>
<proteinExistence type="predicted"/>
<protein>
    <recommendedName>
        <fullName evidence="3">BTB domain-containing protein</fullName>
    </recommendedName>
</protein>
<dbReference type="EMBL" id="ML991810">
    <property type="protein sequence ID" value="KAF2232986.1"/>
    <property type="molecule type" value="Genomic_DNA"/>
</dbReference>
<reference evidence="1" key="1">
    <citation type="journal article" date="2020" name="Stud. Mycol.">
        <title>101 Dothideomycetes genomes: a test case for predicting lifestyles and emergence of pathogens.</title>
        <authorList>
            <person name="Haridas S."/>
            <person name="Albert R."/>
            <person name="Binder M."/>
            <person name="Bloem J."/>
            <person name="Labutti K."/>
            <person name="Salamov A."/>
            <person name="Andreopoulos B."/>
            <person name="Baker S."/>
            <person name="Barry K."/>
            <person name="Bills G."/>
            <person name="Bluhm B."/>
            <person name="Cannon C."/>
            <person name="Castanera R."/>
            <person name="Culley D."/>
            <person name="Daum C."/>
            <person name="Ezra D."/>
            <person name="Gonzalez J."/>
            <person name="Henrissat B."/>
            <person name="Kuo A."/>
            <person name="Liang C."/>
            <person name="Lipzen A."/>
            <person name="Lutzoni F."/>
            <person name="Magnuson J."/>
            <person name="Mondo S."/>
            <person name="Nolan M."/>
            <person name="Ohm R."/>
            <person name="Pangilinan J."/>
            <person name="Park H.-J."/>
            <person name="Ramirez L."/>
            <person name="Alfaro M."/>
            <person name="Sun H."/>
            <person name="Tritt A."/>
            <person name="Yoshinaga Y."/>
            <person name="Zwiers L.-H."/>
            <person name="Turgeon B."/>
            <person name="Goodwin S."/>
            <person name="Spatafora J."/>
            <person name="Crous P."/>
            <person name="Grigoriev I."/>
        </authorList>
    </citation>
    <scope>NUCLEOTIDE SEQUENCE</scope>
    <source>
        <strain evidence="1">Tuck. ex Michener</strain>
    </source>
</reference>